<organism evidence="2 3">
    <name type="scientific">Racocetra fulgida</name>
    <dbReference type="NCBI Taxonomy" id="60492"/>
    <lineage>
        <taxon>Eukaryota</taxon>
        <taxon>Fungi</taxon>
        <taxon>Fungi incertae sedis</taxon>
        <taxon>Mucoromycota</taxon>
        <taxon>Glomeromycotina</taxon>
        <taxon>Glomeromycetes</taxon>
        <taxon>Diversisporales</taxon>
        <taxon>Gigasporaceae</taxon>
        <taxon>Racocetra</taxon>
    </lineage>
</organism>
<name>A0A9N9IZ27_9GLOM</name>
<feature type="coiled-coil region" evidence="1">
    <location>
        <begin position="135"/>
        <end position="166"/>
    </location>
</feature>
<dbReference type="OrthoDB" id="2483778at2759"/>
<comment type="caution">
    <text evidence="2">The sequence shown here is derived from an EMBL/GenBank/DDBJ whole genome shotgun (WGS) entry which is preliminary data.</text>
</comment>
<sequence>HFINAFAYHEMVTNTNPSLLKSKLLEEGNKKWHEIKKKEYDSIQREIQNLLSTPIPLQATFGFAKNLSMSKIPTSSNQQLILRPSTFSPFHEYEIFPNAAAQKAECKKIKIAKTKIIELESLFNLATDIKNKNIINECSKKIDALKQRANNQARMVAKKQKQLSKEDI</sequence>
<keyword evidence="1" id="KW-0175">Coiled coil</keyword>
<feature type="non-terminal residue" evidence="2">
    <location>
        <position position="168"/>
    </location>
</feature>
<protein>
    <submittedName>
        <fullName evidence="2">14264_t:CDS:1</fullName>
    </submittedName>
</protein>
<feature type="non-terminal residue" evidence="2">
    <location>
        <position position="1"/>
    </location>
</feature>
<dbReference type="AlphaFoldDB" id="A0A9N9IZ27"/>
<reference evidence="2" key="1">
    <citation type="submission" date="2021-06" db="EMBL/GenBank/DDBJ databases">
        <authorList>
            <person name="Kallberg Y."/>
            <person name="Tangrot J."/>
            <person name="Rosling A."/>
        </authorList>
    </citation>
    <scope>NUCLEOTIDE SEQUENCE</scope>
    <source>
        <strain evidence="2">IN212</strain>
    </source>
</reference>
<dbReference type="Proteomes" id="UP000789396">
    <property type="component" value="Unassembled WGS sequence"/>
</dbReference>
<accession>A0A9N9IZ27</accession>
<keyword evidence="3" id="KW-1185">Reference proteome</keyword>
<evidence type="ECO:0000313" key="3">
    <source>
        <dbReference type="Proteomes" id="UP000789396"/>
    </source>
</evidence>
<evidence type="ECO:0000256" key="1">
    <source>
        <dbReference type="SAM" id="Coils"/>
    </source>
</evidence>
<dbReference type="EMBL" id="CAJVPZ010039741">
    <property type="protein sequence ID" value="CAG8758095.1"/>
    <property type="molecule type" value="Genomic_DNA"/>
</dbReference>
<proteinExistence type="predicted"/>
<gene>
    <name evidence="2" type="ORF">RFULGI_LOCUS14097</name>
</gene>
<evidence type="ECO:0000313" key="2">
    <source>
        <dbReference type="EMBL" id="CAG8758095.1"/>
    </source>
</evidence>